<keyword evidence="3 10" id="KW-1134">Transmembrane beta strand</keyword>
<sequence>MQKNACCGHLPWWRHRYITKILFVMRLTFLLLTVTFLSVHASGVSQSITLSGKELSLKKIFSAIEQQTGYVVFYNSELLKEGKPVTVQAENMPLSAFLDAMFKDQPLTYKITDKVIALSAKPTPVLIYFSPKIQNEVSGKILNAVNNEPIASATIKVKGQATGVISDAGGNFRLNATPGNILVISSLQYETQEIKIIPNQPFLTIMMHPSVTKLEETVVTAFGIEKSAKEIGYSVAKVSGEDINRANSGNLLTGLAGKVSGLNIATQSADMNPQMQVLIRGIRSFGASSNNQPLFILNGTPLSFGSDQASASLIMDFINNINPADIENVTVLKGANGTALYGPEGVNGVIIISTKKGQKGKPVINFRNSISFQRLDFRNDKSKQRRFGTGTGLTDTDGNGIFSATDVNGWGPAYDGHLVSIGRPDENGNFQQVTYSDKKDARRFFNVARTVQNNLSVSQSDANSDFYLGLNEATQTGLVPGDKQDATNIFFSGGRKMGKFSVQINLNYSRVSSVKGPSFDNLLSTPTYIPLLSYKDYNNNEWADNNHYWSDNDVMSPYQRAANFKKRSTDNAIVGGLVLTAKPLPWLTITDKPGVVYDGIYQKATTAPVNFSDFAKLYGGYNRYRDQLAGLQEQTRTNSTLNNDLLITALNHAGNFNFRTTIGNSVKENYYKLLSGSGNPIVPVYNLGFSRDIPYGSEESLLTRNYSFFGTSGIGYKDKVFLELMARNDWDSKRARVGRGKDLYLGGNTSVILNEVIPSLKQYRWLTRLQVRAAVNTTANMNIEPYQSERTLMLAYSNNFPYPGTSDQGVLSYMYMEGNPNPFLKPEKILSQEYGASVSLWKNRASLDFTYYTQRNNGVIMKVKIPWLSGGSTIDNLGVMRNYGWEADLKFAPIIQTKSGFVFSADVRLAMNDNKVISISNAYDGSFPLKTAYYGSNYGIVARTGHRAFEYQVYDFKRDPNGRVIVDKTTGMPDTDMDKDIYSGRTLPKYTGGMNLNFSYKGFSLAVLGEFNTGAMHYSDLGQYDVQYGMSVYTTYNDRKPFIFPNSSYDDGTGKYIPNKDVYTTNTNQELYSHYTNSSVNYLTKADFFKIREVVIGYERYFKTKTIRKLNLSIYGRNVFNFYSKDNIYGDPQLIKGPGDRGYRTIPDNLTGSAGGVSTVPGVAQYGFITTVSF</sequence>
<keyword evidence="2 10" id="KW-0813">Transport</keyword>
<evidence type="ECO:0000259" key="13">
    <source>
        <dbReference type="Pfam" id="PF07660"/>
    </source>
</evidence>
<organism evidence="15 16">
    <name type="scientific">Chitinophaga oryziterrae</name>
    <dbReference type="NCBI Taxonomy" id="1031224"/>
    <lineage>
        <taxon>Bacteria</taxon>
        <taxon>Pseudomonadati</taxon>
        <taxon>Bacteroidota</taxon>
        <taxon>Chitinophagia</taxon>
        <taxon>Chitinophagales</taxon>
        <taxon>Chitinophagaceae</taxon>
        <taxon>Chitinophaga</taxon>
    </lineage>
</organism>
<evidence type="ECO:0000259" key="12">
    <source>
        <dbReference type="Pfam" id="PF00593"/>
    </source>
</evidence>
<feature type="domain" description="Secretin/TonB short N-terminal" evidence="13">
    <location>
        <begin position="70"/>
        <end position="121"/>
    </location>
</feature>
<evidence type="ECO:0000256" key="11">
    <source>
        <dbReference type="RuleBase" id="RU003357"/>
    </source>
</evidence>
<feature type="domain" description="TonB-dependent receptor plug" evidence="14">
    <location>
        <begin position="229"/>
        <end position="349"/>
    </location>
</feature>
<dbReference type="Pfam" id="PF13715">
    <property type="entry name" value="CarbopepD_reg_2"/>
    <property type="match status" value="1"/>
</dbReference>
<feature type="domain" description="TonB-dependent receptor-like beta-barrel" evidence="12">
    <location>
        <begin position="534"/>
        <end position="1024"/>
    </location>
</feature>
<dbReference type="InterPro" id="IPR011662">
    <property type="entry name" value="Secretin/TonB_short_N"/>
</dbReference>
<keyword evidence="4" id="KW-0406">Ion transport</keyword>
<dbReference type="InterPro" id="IPR012910">
    <property type="entry name" value="Plug_dom"/>
</dbReference>
<name>A0A6N8J209_9BACT</name>
<dbReference type="Pfam" id="PF07715">
    <property type="entry name" value="Plug"/>
    <property type="match status" value="1"/>
</dbReference>
<comment type="subcellular location">
    <subcellularLocation>
        <location evidence="1 10">Cell outer membrane</location>
        <topology evidence="1 10">Multi-pass membrane protein</topology>
    </subcellularLocation>
</comment>
<dbReference type="PROSITE" id="PS52016">
    <property type="entry name" value="TONB_DEPENDENT_REC_3"/>
    <property type="match status" value="1"/>
</dbReference>
<dbReference type="InterPro" id="IPR037066">
    <property type="entry name" value="Plug_dom_sf"/>
</dbReference>
<gene>
    <name evidence="15" type="ORF">GO495_00535</name>
</gene>
<dbReference type="InterPro" id="IPR023996">
    <property type="entry name" value="TonB-dep_OMP_SusC/RagA"/>
</dbReference>
<keyword evidence="16" id="KW-1185">Reference proteome</keyword>
<dbReference type="GO" id="GO:0006826">
    <property type="term" value="P:iron ion transport"/>
    <property type="evidence" value="ECO:0007669"/>
    <property type="project" value="UniProtKB-KW"/>
</dbReference>
<evidence type="ECO:0000313" key="16">
    <source>
        <dbReference type="Proteomes" id="UP000468388"/>
    </source>
</evidence>
<evidence type="ECO:0000256" key="4">
    <source>
        <dbReference type="ARBA" id="ARBA00022496"/>
    </source>
</evidence>
<comment type="similarity">
    <text evidence="10 11">Belongs to the TonB-dependent receptor family.</text>
</comment>
<reference evidence="15 16" key="1">
    <citation type="submission" date="2019-12" db="EMBL/GenBank/DDBJ databases">
        <title>The draft genomic sequence of strain Chitinophaga oryziterrae JCM 16595.</title>
        <authorList>
            <person name="Zhang X."/>
        </authorList>
    </citation>
    <scope>NUCLEOTIDE SEQUENCE [LARGE SCALE GENOMIC DNA]</scope>
    <source>
        <strain evidence="15 16">JCM 16595</strain>
    </source>
</reference>
<dbReference type="Pfam" id="PF00593">
    <property type="entry name" value="TonB_dep_Rec_b-barrel"/>
    <property type="match status" value="1"/>
</dbReference>
<dbReference type="GO" id="GO:0009279">
    <property type="term" value="C:cell outer membrane"/>
    <property type="evidence" value="ECO:0007669"/>
    <property type="project" value="UniProtKB-SubCell"/>
</dbReference>
<keyword evidence="9 10" id="KW-0998">Cell outer membrane</keyword>
<dbReference type="AlphaFoldDB" id="A0A6N8J209"/>
<evidence type="ECO:0000256" key="1">
    <source>
        <dbReference type="ARBA" id="ARBA00004571"/>
    </source>
</evidence>
<protein>
    <submittedName>
        <fullName evidence="15">SusC/RagA family TonB-linked outer membrane protein</fullName>
    </submittedName>
</protein>
<dbReference type="EMBL" id="WRXO01000001">
    <property type="protein sequence ID" value="MVT39053.1"/>
    <property type="molecule type" value="Genomic_DNA"/>
</dbReference>
<dbReference type="Gene3D" id="2.170.130.10">
    <property type="entry name" value="TonB-dependent receptor, plug domain"/>
    <property type="match status" value="1"/>
</dbReference>
<keyword evidence="6" id="KW-0408">Iron</keyword>
<dbReference type="Proteomes" id="UP000468388">
    <property type="component" value="Unassembled WGS sequence"/>
</dbReference>
<proteinExistence type="inferred from homology"/>
<evidence type="ECO:0000256" key="6">
    <source>
        <dbReference type="ARBA" id="ARBA00023004"/>
    </source>
</evidence>
<dbReference type="InterPro" id="IPR008969">
    <property type="entry name" value="CarboxyPept-like_regulatory"/>
</dbReference>
<dbReference type="Pfam" id="PF07660">
    <property type="entry name" value="STN"/>
    <property type="match status" value="1"/>
</dbReference>
<keyword evidence="4" id="KW-0410">Iron transport</keyword>
<evidence type="ECO:0000313" key="15">
    <source>
        <dbReference type="EMBL" id="MVT39053.1"/>
    </source>
</evidence>
<evidence type="ECO:0000256" key="3">
    <source>
        <dbReference type="ARBA" id="ARBA00022452"/>
    </source>
</evidence>
<evidence type="ECO:0000256" key="10">
    <source>
        <dbReference type="PROSITE-ProRule" id="PRU01360"/>
    </source>
</evidence>
<keyword evidence="7 11" id="KW-0798">TonB box</keyword>
<dbReference type="InterPro" id="IPR036942">
    <property type="entry name" value="Beta-barrel_TonB_sf"/>
</dbReference>
<keyword evidence="8 10" id="KW-0472">Membrane</keyword>
<dbReference type="RefSeq" id="WP_157297758.1">
    <property type="nucleotide sequence ID" value="NZ_BAAAZB010000005.1"/>
</dbReference>
<dbReference type="SUPFAM" id="SSF56935">
    <property type="entry name" value="Porins"/>
    <property type="match status" value="1"/>
</dbReference>
<evidence type="ECO:0000256" key="9">
    <source>
        <dbReference type="ARBA" id="ARBA00023237"/>
    </source>
</evidence>
<accession>A0A6N8J209</accession>
<dbReference type="NCBIfam" id="TIGR04056">
    <property type="entry name" value="OMP_RagA_SusC"/>
    <property type="match status" value="1"/>
</dbReference>
<keyword evidence="5 10" id="KW-0812">Transmembrane</keyword>
<dbReference type="Gene3D" id="2.40.170.20">
    <property type="entry name" value="TonB-dependent receptor, beta-barrel domain"/>
    <property type="match status" value="1"/>
</dbReference>
<evidence type="ECO:0000256" key="5">
    <source>
        <dbReference type="ARBA" id="ARBA00022692"/>
    </source>
</evidence>
<evidence type="ECO:0000256" key="8">
    <source>
        <dbReference type="ARBA" id="ARBA00023136"/>
    </source>
</evidence>
<dbReference type="InterPro" id="IPR000531">
    <property type="entry name" value="Beta-barrel_TonB"/>
</dbReference>
<dbReference type="Gene3D" id="2.60.40.1120">
    <property type="entry name" value="Carboxypeptidase-like, regulatory domain"/>
    <property type="match status" value="1"/>
</dbReference>
<evidence type="ECO:0000256" key="2">
    <source>
        <dbReference type="ARBA" id="ARBA00022448"/>
    </source>
</evidence>
<dbReference type="SUPFAM" id="SSF49464">
    <property type="entry name" value="Carboxypeptidase regulatory domain-like"/>
    <property type="match status" value="1"/>
</dbReference>
<comment type="caution">
    <text evidence="15">The sequence shown here is derived from an EMBL/GenBank/DDBJ whole genome shotgun (WGS) entry which is preliminary data.</text>
</comment>
<evidence type="ECO:0000259" key="14">
    <source>
        <dbReference type="Pfam" id="PF07715"/>
    </source>
</evidence>
<dbReference type="OrthoDB" id="9768177at2"/>
<evidence type="ECO:0000256" key="7">
    <source>
        <dbReference type="ARBA" id="ARBA00023077"/>
    </source>
</evidence>
<dbReference type="InterPro" id="IPR039426">
    <property type="entry name" value="TonB-dep_rcpt-like"/>
</dbReference>